<dbReference type="RefSeq" id="WP_050725331.1">
    <property type="nucleotide sequence ID" value="NZ_CP012332.1"/>
</dbReference>
<dbReference type="GO" id="GO:0140098">
    <property type="term" value="F:catalytic activity, acting on RNA"/>
    <property type="evidence" value="ECO:0007669"/>
    <property type="project" value="UniProtKB-ARBA"/>
</dbReference>
<comment type="function">
    <text evidence="2">Responsible for synthesis of pseudouridine from uracil.</text>
</comment>
<organism evidence="4 5">
    <name type="scientific">Vulgatibacter incomptus</name>
    <dbReference type="NCBI Taxonomy" id="1391653"/>
    <lineage>
        <taxon>Bacteria</taxon>
        <taxon>Pseudomonadati</taxon>
        <taxon>Myxococcota</taxon>
        <taxon>Myxococcia</taxon>
        <taxon>Myxococcales</taxon>
        <taxon>Cystobacterineae</taxon>
        <taxon>Vulgatibacteraceae</taxon>
        <taxon>Vulgatibacter</taxon>
    </lineage>
</organism>
<evidence type="ECO:0000256" key="1">
    <source>
        <dbReference type="ARBA" id="ARBA00010876"/>
    </source>
</evidence>
<dbReference type="NCBIfam" id="TIGR00005">
    <property type="entry name" value="rluA_subfam"/>
    <property type="match status" value="1"/>
</dbReference>
<feature type="domain" description="Pseudouridine synthase RsuA/RluA-like" evidence="3">
    <location>
        <begin position="91"/>
        <end position="235"/>
    </location>
</feature>
<dbReference type="Pfam" id="PF00849">
    <property type="entry name" value="PseudoU_synth_2"/>
    <property type="match status" value="1"/>
</dbReference>
<dbReference type="AlphaFoldDB" id="A0A0K1PBS2"/>
<comment type="similarity">
    <text evidence="1 2">Belongs to the pseudouridine synthase RluA family.</text>
</comment>
<dbReference type="EC" id="5.4.99.-" evidence="2"/>
<keyword evidence="2" id="KW-0413">Isomerase</keyword>
<dbReference type="InterPro" id="IPR006225">
    <property type="entry name" value="PsdUridine_synth_RluC/D"/>
</dbReference>
<proteinExistence type="inferred from homology"/>
<dbReference type="GO" id="GO:0009982">
    <property type="term" value="F:pseudouridine synthase activity"/>
    <property type="evidence" value="ECO:0007669"/>
    <property type="project" value="InterPro"/>
</dbReference>
<evidence type="ECO:0000256" key="2">
    <source>
        <dbReference type="RuleBase" id="RU362028"/>
    </source>
</evidence>
<evidence type="ECO:0000313" key="5">
    <source>
        <dbReference type="Proteomes" id="UP000055590"/>
    </source>
</evidence>
<dbReference type="CDD" id="cd02869">
    <property type="entry name" value="PseudoU_synth_RluA_like"/>
    <property type="match status" value="1"/>
</dbReference>
<evidence type="ECO:0000259" key="3">
    <source>
        <dbReference type="Pfam" id="PF00849"/>
    </source>
</evidence>
<dbReference type="InterPro" id="IPR006224">
    <property type="entry name" value="PsdUridine_synth_RluA-like_CS"/>
</dbReference>
<evidence type="ECO:0000313" key="4">
    <source>
        <dbReference type="EMBL" id="AKU90947.1"/>
    </source>
</evidence>
<dbReference type="PATRIC" id="fig|1391653.3.peg.1403"/>
<dbReference type="PROSITE" id="PS01129">
    <property type="entry name" value="PSI_RLU"/>
    <property type="match status" value="1"/>
</dbReference>
<dbReference type="GO" id="GO:0000455">
    <property type="term" value="P:enzyme-directed rRNA pseudouridine synthesis"/>
    <property type="evidence" value="ECO:0007669"/>
    <property type="project" value="TreeGrafter"/>
</dbReference>
<dbReference type="EMBL" id="CP012332">
    <property type="protein sequence ID" value="AKU90947.1"/>
    <property type="molecule type" value="Genomic_DNA"/>
</dbReference>
<comment type="catalytic activity">
    <reaction evidence="2">
        <text>a uridine in RNA = a pseudouridine in RNA</text>
        <dbReference type="Rhea" id="RHEA:48348"/>
        <dbReference type="Rhea" id="RHEA-COMP:12068"/>
        <dbReference type="Rhea" id="RHEA-COMP:12069"/>
        <dbReference type="ChEBI" id="CHEBI:65314"/>
        <dbReference type="ChEBI" id="CHEBI:65315"/>
    </reaction>
</comment>
<dbReference type="PANTHER" id="PTHR21600">
    <property type="entry name" value="MITOCHONDRIAL RNA PSEUDOURIDINE SYNTHASE"/>
    <property type="match status" value="1"/>
</dbReference>
<sequence length="297" mass="32637">MKNRGFSYRETIDRRGAGHVVLDWLAASHQHSSRETWQERIHRGEVELDERPATEGDRLAPGQVLVWHRPAWDEPEVPRSFEVLFEDEAILAVSKPSGLPTMPAGGFYLNTLWSLVRERDPEASPCHRLGRGTSGIVLFTRTASASAALSATFRDRGIRKVYRTLAEGAPPWAELDIAQPIGPVEHARLGTIHAASPSGKAARSRVHVLERRGDAFLADVEIETGRPHQIRIHLAWAGHPLVGDPLYLRGGVPRPDALPGDEGYALHALRVGFPHPSNGDWTEIEAPAPAGLLTRAP</sequence>
<dbReference type="Gene3D" id="3.30.2350.10">
    <property type="entry name" value="Pseudouridine synthase"/>
    <property type="match status" value="1"/>
</dbReference>
<dbReference type="KEGG" id="vin:AKJ08_1334"/>
<keyword evidence="5" id="KW-1185">Reference proteome</keyword>
<dbReference type="InterPro" id="IPR020103">
    <property type="entry name" value="PsdUridine_synth_cat_dom_sf"/>
</dbReference>
<dbReference type="GO" id="GO:0003723">
    <property type="term" value="F:RNA binding"/>
    <property type="evidence" value="ECO:0007669"/>
    <property type="project" value="InterPro"/>
</dbReference>
<dbReference type="SUPFAM" id="SSF55120">
    <property type="entry name" value="Pseudouridine synthase"/>
    <property type="match status" value="1"/>
</dbReference>
<dbReference type="InterPro" id="IPR050188">
    <property type="entry name" value="RluA_PseudoU_synthase"/>
</dbReference>
<dbReference type="Proteomes" id="UP000055590">
    <property type="component" value="Chromosome"/>
</dbReference>
<accession>A0A0K1PBS2</accession>
<dbReference type="OrthoDB" id="128480at2"/>
<name>A0A0K1PBS2_9BACT</name>
<dbReference type="PANTHER" id="PTHR21600:SF88">
    <property type="entry name" value="RNA PSEUDOURIDINE SYNTHASE 5"/>
    <property type="match status" value="1"/>
</dbReference>
<protein>
    <recommendedName>
        <fullName evidence="2">Pseudouridine synthase</fullName>
        <ecNumber evidence="2">5.4.99.-</ecNumber>
    </recommendedName>
</protein>
<dbReference type="InterPro" id="IPR006145">
    <property type="entry name" value="PsdUridine_synth_RsuA/RluA"/>
</dbReference>
<reference evidence="4 5" key="1">
    <citation type="submission" date="2015-08" db="EMBL/GenBank/DDBJ databases">
        <authorList>
            <person name="Babu N.S."/>
            <person name="Beckwith C.J."/>
            <person name="Beseler K.G."/>
            <person name="Brison A."/>
            <person name="Carone J.V."/>
            <person name="Caskin T.P."/>
            <person name="Diamond M."/>
            <person name="Durham M.E."/>
            <person name="Foxe J.M."/>
            <person name="Go M."/>
            <person name="Henderson B.A."/>
            <person name="Jones I.B."/>
            <person name="McGettigan J.A."/>
            <person name="Micheletti S.J."/>
            <person name="Nasrallah M.E."/>
            <person name="Ortiz D."/>
            <person name="Piller C.R."/>
            <person name="Privatt S.R."/>
            <person name="Schneider S.L."/>
            <person name="Sharp S."/>
            <person name="Smith T.C."/>
            <person name="Stanton J.D."/>
            <person name="Ullery H.E."/>
            <person name="Wilson R.J."/>
            <person name="Serrano M.G."/>
            <person name="Buck G."/>
            <person name="Lee V."/>
            <person name="Wang Y."/>
            <person name="Carvalho R."/>
            <person name="Voegtly L."/>
            <person name="Shi R."/>
            <person name="Duckworth R."/>
            <person name="Johnson A."/>
            <person name="Loviza R."/>
            <person name="Walstead R."/>
            <person name="Shah Z."/>
            <person name="Kiflezghi M."/>
            <person name="Wade K."/>
            <person name="Ball S.L."/>
            <person name="Bradley K.W."/>
            <person name="Asai D.J."/>
            <person name="Bowman C.A."/>
            <person name="Russell D.A."/>
            <person name="Pope W.H."/>
            <person name="Jacobs-Sera D."/>
            <person name="Hendrix R.W."/>
            <person name="Hatfull G.F."/>
        </authorList>
    </citation>
    <scope>NUCLEOTIDE SEQUENCE [LARGE SCALE GENOMIC DNA]</scope>
    <source>
        <strain evidence="4 5">DSM 27710</strain>
    </source>
</reference>
<dbReference type="STRING" id="1391653.AKJ08_1334"/>
<gene>
    <name evidence="4" type="ORF">AKJ08_1334</name>
</gene>